<dbReference type="Gene3D" id="1.25.40.20">
    <property type="entry name" value="Ankyrin repeat-containing domain"/>
    <property type="match status" value="1"/>
</dbReference>
<organism evidence="8 9">
    <name type="scientific">Kingdonia uniflora</name>
    <dbReference type="NCBI Taxonomy" id="39325"/>
    <lineage>
        <taxon>Eukaryota</taxon>
        <taxon>Viridiplantae</taxon>
        <taxon>Streptophyta</taxon>
        <taxon>Embryophyta</taxon>
        <taxon>Tracheophyta</taxon>
        <taxon>Spermatophyta</taxon>
        <taxon>Magnoliopsida</taxon>
        <taxon>Ranunculales</taxon>
        <taxon>Circaeasteraceae</taxon>
        <taxon>Kingdonia</taxon>
    </lineage>
</organism>
<dbReference type="AlphaFoldDB" id="A0A7J7KVW6"/>
<evidence type="ECO:0000259" key="7">
    <source>
        <dbReference type="PROSITE" id="PS50011"/>
    </source>
</evidence>
<accession>A0A7J7KVW6</accession>
<dbReference type="SUPFAM" id="SSF48403">
    <property type="entry name" value="Ankyrin repeat"/>
    <property type="match status" value="1"/>
</dbReference>
<dbReference type="Gene3D" id="1.10.510.10">
    <property type="entry name" value="Transferase(Phosphotransferase) domain 1"/>
    <property type="match status" value="1"/>
</dbReference>
<proteinExistence type="inferred from homology"/>
<dbReference type="EMBL" id="JACGCM010002839">
    <property type="protein sequence ID" value="KAF6134477.1"/>
    <property type="molecule type" value="Genomic_DNA"/>
</dbReference>
<dbReference type="PANTHER" id="PTHR44329">
    <property type="entry name" value="SERINE/THREONINE-PROTEIN KINASE TNNI3K-RELATED"/>
    <property type="match status" value="1"/>
</dbReference>
<dbReference type="InterPro" id="IPR051681">
    <property type="entry name" value="Ser/Thr_Kinases-Pseudokinases"/>
</dbReference>
<feature type="domain" description="Protein kinase" evidence="7">
    <location>
        <begin position="130"/>
        <end position="331"/>
    </location>
</feature>
<dbReference type="InterPro" id="IPR036770">
    <property type="entry name" value="Ankyrin_rpt-contain_sf"/>
</dbReference>
<dbReference type="PROSITE" id="PS50297">
    <property type="entry name" value="ANK_REP_REGION"/>
    <property type="match status" value="1"/>
</dbReference>
<reference evidence="8 9" key="1">
    <citation type="journal article" date="2020" name="IScience">
        <title>Genome Sequencing of the Endangered Kingdonia uniflora (Circaeasteraceae, Ranunculales) Reveals Potential Mechanisms of Evolutionary Specialization.</title>
        <authorList>
            <person name="Sun Y."/>
            <person name="Deng T."/>
            <person name="Zhang A."/>
            <person name="Moore M.J."/>
            <person name="Landis J.B."/>
            <person name="Lin N."/>
            <person name="Zhang H."/>
            <person name="Zhang X."/>
            <person name="Huang J."/>
            <person name="Zhang X."/>
            <person name="Sun H."/>
            <person name="Wang H."/>
        </authorList>
    </citation>
    <scope>NUCLEOTIDE SEQUENCE [LARGE SCALE GENOMIC DNA]</scope>
    <source>
        <strain evidence="8">TB1705</strain>
        <tissue evidence="8">Leaf</tissue>
    </source>
</reference>
<dbReference type="SUPFAM" id="SSF56112">
    <property type="entry name" value="Protein kinase-like (PK-like)"/>
    <property type="match status" value="1"/>
</dbReference>
<dbReference type="Pfam" id="PF07714">
    <property type="entry name" value="PK_Tyr_Ser-Thr"/>
    <property type="match status" value="1"/>
</dbReference>
<dbReference type="Pfam" id="PF12796">
    <property type="entry name" value="Ank_2"/>
    <property type="match status" value="1"/>
</dbReference>
<keyword evidence="9" id="KW-1185">Reference proteome</keyword>
<evidence type="ECO:0000256" key="5">
    <source>
        <dbReference type="ARBA" id="ARBA00022840"/>
    </source>
</evidence>
<dbReference type="InterPro" id="IPR002110">
    <property type="entry name" value="Ankyrin_rpt"/>
</dbReference>
<evidence type="ECO:0000313" key="8">
    <source>
        <dbReference type="EMBL" id="KAF6134477.1"/>
    </source>
</evidence>
<evidence type="ECO:0000256" key="3">
    <source>
        <dbReference type="ARBA" id="ARBA00022741"/>
    </source>
</evidence>
<evidence type="ECO:0000256" key="1">
    <source>
        <dbReference type="ARBA" id="ARBA00005843"/>
    </source>
</evidence>
<comment type="caution">
    <text evidence="8">The sequence shown here is derived from an EMBL/GenBank/DDBJ whole genome shotgun (WGS) entry which is preliminary data.</text>
</comment>
<dbReference type="PIRSF" id="PIRSF000654">
    <property type="entry name" value="Integrin-linked_kinase"/>
    <property type="match status" value="1"/>
</dbReference>
<evidence type="ECO:0000256" key="4">
    <source>
        <dbReference type="ARBA" id="ARBA00022777"/>
    </source>
</evidence>
<name>A0A7J7KVW6_9MAGN</name>
<gene>
    <name evidence="8" type="ORF">GIB67_034891</name>
</gene>
<dbReference type="Proteomes" id="UP000541444">
    <property type="component" value="Unassembled WGS sequence"/>
</dbReference>
<dbReference type="InterPro" id="IPR011009">
    <property type="entry name" value="Kinase-like_dom_sf"/>
</dbReference>
<dbReference type="PANTHER" id="PTHR44329:SF71">
    <property type="entry name" value="SERINE_THREONINE-PROTEIN KINASE CTR1-LIKE"/>
    <property type="match status" value="1"/>
</dbReference>
<keyword evidence="5" id="KW-0067">ATP-binding</keyword>
<evidence type="ECO:0000256" key="6">
    <source>
        <dbReference type="PROSITE-ProRule" id="PRU00023"/>
    </source>
</evidence>
<dbReference type="InterPro" id="IPR001245">
    <property type="entry name" value="Ser-Thr/Tyr_kinase_cat_dom"/>
</dbReference>
<keyword evidence="2" id="KW-0808">Transferase</keyword>
<feature type="repeat" description="ANK" evidence="6">
    <location>
        <begin position="43"/>
        <end position="75"/>
    </location>
</feature>
<protein>
    <recommendedName>
        <fullName evidence="7">Protein kinase domain-containing protein</fullName>
    </recommendedName>
</protein>
<dbReference type="InterPro" id="IPR000719">
    <property type="entry name" value="Prot_kinase_dom"/>
</dbReference>
<keyword evidence="3" id="KW-0547">Nucleotide-binding</keyword>
<comment type="similarity">
    <text evidence="1">Belongs to the protein kinase superfamily. TKL Ser/Thr protein kinase family.</text>
</comment>
<sequence>MGRVKSDDMQVIGSFLSFASRGDKVGLNQMLLEGTSPNVQDYDKRTALHLAASEGHASIVELLLHYSANVNLEDRWQRTPLTDARLYGHRDICRILEVNGGKDSLTDHSLTFAHERSYIEARIDPAELNLNHSSVLEQGLFGESEKVKWRGIWVVKTTIERHIYQPVTMILSSRDNTLLRELRHPNILQFLGSVVQGEQMILITEYLSKGNLHEILTKNARLDLSTSIRYALDIARGMNYLHEHKPNPIVHNNLSSKNLLLDEGGHLKIGEYWVQMLYEQIQTSQDNCPITDKSGITYGQLHDIKKDIYLFADIFYEVMMLIEMTPICLKT</sequence>
<dbReference type="PROSITE" id="PS50011">
    <property type="entry name" value="PROTEIN_KINASE_DOM"/>
    <property type="match status" value="1"/>
</dbReference>
<dbReference type="OrthoDB" id="9995210at2759"/>
<dbReference type="PROSITE" id="PS50088">
    <property type="entry name" value="ANK_REPEAT"/>
    <property type="match status" value="1"/>
</dbReference>
<dbReference type="SMART" id="SM00248">
    <property type="entry name" value="ANK"/>
    <property type="match status" value="2"/>
</dbReference>
<dbReference type="FunFam" id="3.30.200.20:FF:000180">
    <property type="entry name" value="serine/threonine-protein kinase STY46-like"/>
    <property type="match status" value="1"/>
</dbReference>
<keyword evidence="4" id="KW-0418">Kinase</keyword>
<evidence type="ECO:0000313" key="9">
    <source>
        <dbReference type="Proteomes" id="UP000541444"/>
    </source>
</evidence>
<keyword evidence="6" id="KW-0040">ANK repeat</keyword>
<dbReference type="GO" id="GO:0005524">
    <property type="term" value="F:ATP binding"/>
    <property type="evidence" value="ECO:0007669"/>
    <property type="project" value="UniProtKB-KW"/>
</dbReference>
<evidence type="ECO:0000256" key="2">
    <source>
        <dbReference type="ARBA" id="ARBA00022679"/>
    </source>
</evidence>
<dbReference type="GO" id="GO:0004674">
    <property type="term" value="F:protein serine/threonine kinase activity"/>
    <property type="evidence" value="ECO:0007669"/>
    <property type="project" value="TreeGrafter"/>
</dbReference>